<reference evidence="1 2" key="1">
    <citation type="journal article" date="2022" name="New Phytol.">
        <title>Ecological generalism drives hyperdiversity of secondary metabolite gene clusters in xylarialean endophytes.</title>
        <authorList>
            <person name="Franco M.E.E."/>
            <person name="Wisecaver J.H."/>
            <person name="Arnold A.E."/>
            <person name="Ju Y.M."/>
            <person name="Slot J.C."/>
            <person name="Ahrendt S."/>
            <person name="Moore L.P."/>
            <person name="Eastman K.E."/>
            <person name="Scott K."/>
            <person name="Konkel Z."/>
            <person name="Mondo S.J."/>
            <person name="Kuo A."/>
            <person name="Hayes R.D."/>
            <person name="Haridas S."/>
            <person name="Andreopoulos B."/>
            <person name="Riley R."/>
            <person name="LaButti K."/>
            <person name="Pangilinan J."/>
            <person name="Lipzen A."/>
            <person name="Amirebrahimi M."/>
            <person name="Yan J."/>
            <person name="Adam C."/>
            <person name="Keymanesh K."/>
            <person name="Ng V."/>
            <person name="Louie K."/>
            <person name="Northen T."/>
            <person name="Drula E."/>
            <person name="Henrissat B."/>
            <person name="Hsieh H.M."/>
            <person name="Youens-Clark K."/>
            <person name="Lutzoni F."/>
            <person name="Miadlikowska J."/>
            <person name="Eastwood D.C."/>
            <person name="Hamelin R.C."/>
            <person name="Grigoriev I.V."/>
            <person name="U'Ren J.M."/>
        </authorList>
    </citation>
    <scope>NUCLEOTIDE SEQUENCE [LARGE SCALE GENOMIC DNA]</scope>
    <source>
        <strain evidence="1 2">ER1909</strain>
    </source>
</reference>
<accession>A0ACC0D239</accession>
<comment type="caution">
    <text evidence="1">The sequence shown here is derived from an EMBL/GenBank/DDBJ whole genome shotgun (WGS) entry which is preliminary data.</text>
</comment>
<feature type="non-terminal residue" evidence="1">
    <location>
        <position position="315"/>
    </location>
</feature>
<dbReference type="Proteomes" id="UP001497680">
    <property type="component" value="Unassembled WGS sequence"/>
</dbReference>
<sequence length="315" mass="34043">MARISFSLNFIKGPLTSRVSHIVALILVAAAFALLIVVDATAPVNHGLALFTAKNDHIRYNEGRPVVHFGTFGYCFQVVADPSSTYDSTTELTPDRCSPSSITYNAISALSPVSPALGASTSTSYEQRLTSSLVLHPLATGFSFLLLISLFLPARLAPPIIALLLATLTTALVLAALVCDFVLFSRIKRRLANQYSLGRGAYDVGIWAVVAAFVCLVVATVLLGLRWWVQRRLKRSAVVKPGSNRQTEILEQQDEGKTDELSSAPSYELSQGAGADRHELVGGQGRRVELGDGERHELDTPATYSEPKSRVGEDM</sequence>
<evidence type="ECO:0000313" key="1">
    <source>
        <dbReference type="EMBL" id="KAI6086837.1"/>
    </source>
</evidence>
<keyword evidence="2" id="KW-1185">Reference proteome</keyword>
<organism evidence="1 2">
    <name type="scientific">Hypoxylon rubiginosum</name>
    <dbReference type="NCBI Taxonomy" id="110542"/>
    <lineage>
        <taxon>Eukaryota</taxon>
        <taxon>Fungi</taxon>
        <taxon>Dikarya</taxon>
        <taxon>Ascomycota</taxon>
        <taxon>Pezizomycotina</taxon>
        <taxon>Sordariomycetes</taxon>
        <taxon>Xylariomycetidae</taxon>
        <taxon>Xylariales</taxon>
        <taxon>Hypoxylaceae</taxon>
        <taxon>Hypoxylon</taxon>
    </lineage>
</organism>
<evidence type="ECO:0000313" key="2">
    <source>
        <dbReference type="Proteomes" id="UP001497680"/>
    </source>
</evidence>
<proteinExistence type="predicted"/>
<gene>
    <name evidence="1" type="ORF">F4821DRAFT_237558</name>
</gene>
<protein>
    <submittedName>
        <fullName evidence="1">Pali-domain-containing protein</fullName>
    </submittedName>
</protein>
<dbReference type="EMBL" id="MU394312">
    <property type="protein sequence ID" value="KAI6086837.1"/>
    <property type="molecule type" value="Genomic_DNA"/>
</dbReference>
<name>A0ACC0D239_9PEZI</name>